<dbReference type="PANTHER" id="PTHR21248:SF22">
    <property type="entry name" value="PHOSPHOLIPASE D"/>
    <property type="match status" value="1"/>
</dbReference>
<dbReference type="InterPro" id="IPR022924">
    <property type="entry name" value="Cardiolipin_synthase"/>
</dbReference>
<feature type="transmembrane region" description="Helical" evidence="16">
    <location>
        <begin position="36"/>
        <end position="58"/>
    </location>
</feature>
<dbReference type="Proteomes" id="UP000252706">
    <property type="component" value="Unassembled WGS sequence"/>
</dbReference>
<keyword evidence="12 16" id="KW-0472">Membrane</keyword>
<protein>
    <recommendedName>
        <fullName evidence="15">Cardiolipin synthase</fullName>
        <ecNumber evidence="15">2.7.8.-</ecNumber>
    </recommendedName>
</protein>
<evidence type="ECO:0000256" key="1">
    <source>
        <dbReference type="ARBA" id="ARBA00003145"/>
    </source>
</evidence>
<evidence type="ECO:0000256" key="16">
    <source>
        <dbReference type="SAM" id="Phobius"/>
    </source>
</evidence>
<name>A0A366WW59_9RHOB</name>
<evidence type="ECO:0000259" key="17">
    <source>
        <dbReference type="PROSITE" id="PS50035"/>
    </source>
</evidence>
<keyword evidence="8 16" id="KW-0812">Transmembrane</keyword>
<accession>A0A366WW59</accession>
<dbReference type="Gene3D" id="3.30.870.10">
    <property type="entry name" value="Endonuclease Chain A"/>
    <property type="match status" value="2"/>
</dbReference>
<dbReference type="EC" id="2.7.8.-" evidence="15"/>
<keyword evidence="4" id="KW-1003">Cell membrane</keyword>
<keyword evidence="9" id="KW-0677">Repeat</keyword>
<evidence type="ECO:0000256" key="15">
    <source>
        <dbReference type="NCBIfam" id="TIGR04265"/>
    </source>
</evidence>
<dbReference type="NCBIfam" id="TIGR04265">
    <property type="entry name" value="bac_cardiolipin"/>
    <property type="match status" value="1"/>
</dbReference>
<reference evidence="18 19" key="1">
    <citation type="submission" date="2018-07" db="EMBL/GenBank/DDBJ databases">
        <title>Modular assembly of carbohydrate-degrading microbial communities in the ocean.</title>
        <authorList>
            <person name="Enke T.N."/>
            <person name="Datta M.S."/>
            <person name="Schwartzman J.A."/>
            <person name="Cermak N."/>
            <person name="Schmitz D.A."/>
            <person name="Barrere J."/>
            <person name="Cordero O.X."/>
        </authorList>
    </citation>
    <scope>NUCLEOTIDE SEQUENCE [LARGE SCALE GENOMIC DNA]</scope>
    <source>
        <strain evidence="18 19">C3M10</strain>
    </source>
</reference>
<dbReference type="PROSITE" id="PS50035">
    <property type="entry name" value="PLD"/>
    <property type="match status" value="2"/>
</dbReference>
<evidence type="ECO:0000256" key="11">
    <source>
        <dbReference type="ARBA" id="ARBA00023098"/>
    </source>
</evidence>
<evidence type="ECO:0000256" key="12">
    <source>
        <dbReference type="ARBA" id="ARBA00023136"/>
    </source>
</evidence>
<evidence type="ECO:0000256" key="5">
    <source>
        <dbReference type="ARBA" id="ARBA00022516"/>
    </source>
</evidence>
<sequence length="470" mass="52163">MSFQIGLFLFLLLEAAAVYCAVLAVRHARTPQGSVAWVAFLLAAPYVAVPAFLFLGSFHFEGYLTGRRDSDEVISGLKTFKEKFPPRIEDNAGIYAALEEIGDIPVGSGNDMDLLIDGQETFSAIFDAIAAAQDYVLVQSYIINDDKVGGRLRDVLLDRARNGVKVRLIYDAVGCIKLPKPYLDSLSAGGVEVVNAHARGGPKSRFQINFRNHRKTVVVDGKVGFTGGLNMGDEYMGENPKFGLWRDTHARLTGPVVQQLQLIFVEDWHWATKESLIASLNWDIEVADANRDGVMLAPGPGDVFDTGSFYFCSLINAATSRLWIASPYFVPETDILTCLKLAAMRGVDVKVLTPEVVDHQIPWHAALAYFDEIMEAGVEVWRYNEGFMHQKVILVDDMISSIGTTNLDNRSCRLNFEETAIVFGEETAEKTAAMFEADFKRSFRLTQSLSDRNFKQRHGAPLARLFSPLL</sequence>
<dbReference type="InterPro" id="IPR025202">
    <property type="entry name" value="PLD-like_dom"/>
</dbReference>
<feature type="domain" description="PLD phosphodiesterase" evidence="17">
    <location>
        <begin position="384"/>
        <end position="411"/>
    </location>
</feature>
<evidence type="ECO:0000256" key="6">
    <source>
        <dbReference type="ARBA" id="ARBA00022525"/>
    </source>
</evidence>
<keyword evidence="14" id="KW-1208">Phospholipid metabolism</keyword>
<dbReference type="AlphaFoldDB" id="A0A366WW59"/>
<keyword evidence="7" id="KW-0808">Transferase</keyword>
<dbReference type="EMBL" id="QOCE01000037">
    <property type="protein sequence ID" value="RBW53337.1"/>
    <property type="molecule type" value="Genomic_DNA"/>
</dbReference>
<keyword evidence="11" id="KW-0443">Lipid metabolism</keyword>
<dbReference type="SMART" id="SM00155">
    <property type="entry name" value="PLDc"/>
    <property type="match status" value="2"/>
</dbReference>
<dbReference type="GO" id="GO:0032049">
    <property type="term" value="P:cardiolipin biosynthetic process"/>
    <property type="evidence" value="ECO:0007669"/>
    <property type="project" value="UniProtKB-UniRule"/>
</dbReference>
<dbReference type="InterPro" id="IPR001736">
    <property type="entry name" value="PLipase_D/transphosphatidylase"/>
</dbReference>
<dbReference type="GO" id="GO:0008808">
    <property type="term" value="F:cardiolipin synthase activity"/>
    <property type="evidence" value="ECO:0007669"/>
    <property type="project" value="UniProtKB-UniRule"/>
</dbReference>
<keyword evidence="5" id="KW-0444">Lipid biosynthesis</keyword>
<dbReference type="GO" id="GO:0005576">
    <property type="term" value="C:extracellular region"/>
    <property type="evidence" value="ECO:0007669"/>
    <property type="project" value="UniProtKB-SubCell"/>
</dbReference>
<dbReference type="Pfam" id="PF13091">
    <property type="entry name" value="PLDc_2"/>
    <property type="match status" value="2"/>
</dbReference>
<dbReference type="PANTHER" id="PTHR21248">
    <property type="entry name" value="CARDIOLIPIN SYNTHASE"/>
    <property type="match status" value="1"/>
</dbReference>
<evidence type="ECO:0000256" key="14">
    <source>
        <dbReference type="ARBA" id="ARBA00023264"/>
    </source>
</evidence>
<keyword evidence="10 16" id="KW-1133">Transmembrane helix</keyword>
<dbReference type="GO" id="GO:0005886">
    <property type="term" value="C:plasma membrane"/>
    <property type="evidence" value="ECO:0007669"/>
    <property type="project" value="UniProtKB-SubCell"/>
</dbReference>
<evidence type="ECO:0000256" key="2">
    <source>
        <dbReference type="ARBA" id="ARBA00004236"/>
    </source>
</evidence>
<comment type="caution">
    <text evidence="18">The sequence shown here is derived from an EMBL/GenBank/DDBJ whole genome shotgun (WGS) entry which is preliminary data.</text>
</comment>
<organism evidence="18 19">
    <name type="scientific">Phaeobacter gallaeciensis</name>
    <dbReference type="NCBI Taxonomy" id="60890"/>
    <lineage>
        <taxon>Bacteria</taxon>
        <taxon>Pseudomonadati</taxon>
        <taxon>Pseudomonadota</taxon>
        <taxon>Alphaproteobacteria</taxon>
        <taxon>Rhodobacterales</taxon>
        <taxon>Roseobacteraceae</taxon>
        <taxon>Phaeobacter</taxon>
    </lineage>
</organism>
<evidence type="ECO:0000313" key="19">
    <source>
        <dbReference type="Proteomes" id="UP000252706"/>
    </source>
</evidence>
<dbReference type="SUPFAM" id="SSF56024">
    <property type="entry name" value="Phospholipase D/nuclease"/>
    <property type="match status" value="2"/>
</dbReference>
<evidence type="ECO:0000256" key="10">
    <source>
        <dbReference type="ARBA" id="ARBA00022989"/>
    </source>
</evidence>
<keyword evidence="6" id="KW-0964">Secreted</keyword>
<dbReference type="OrthoDB" id="9762009at2"/>
<evidence type="ECO:0000256" key="13">
    <source>
        <dbReference type="ARBA" id="ARBA00023209"/>
    </source>
</evidence>
<comment type="subcellular location">
    <subcellularLocation>
        <location evidence="2">Cell membrane</location>
    </subcellularLocation>
    <subcellularLocation>
        <location evidence="3">Secreted</location>
    </subcellularLocation>
</comment>
<evidence type="ECO:0000256" key="3">
    <source>
        <dbReference type="ARBA" id="ARBA00004613"/>
    </source>
</evidence>
<evidence type="ECO:0000256" key="8">
    <source>
        <dbReference type="ARBA" id="ARBA00022692"/>
    </source>
</evidence>
<gene>
    <name evidence="18" type="primary">cls</name>
    <name evidence="18" type="ORF">DS909_14500</name>
</gene>
<evidence type="ECO:0000256" key="4">
    <source>
        <dbReference type="ARBA" id="ARBA00022475"/>
    </source>
</evidence>
<comment type="function">
    <text evidence="1">Could be a virulence factor.</text>
</comment>
<keyword evidence="13" id="KW-0594">Phospholipid biosynthesis</keyword>
<feature type="domain" description="PLD phosphodiesterase" evidence="17">
    <location>
        <begin position="208"/>
        <end position="235"/>
    </location>
</feature>
<evidence type="ECO:0000256" key="9">
    <source>
        <dbReference type="ARBA" id="ARBA00022737"/>
    </source>
</evidence>
<evidence type="ECO:0000256" key="7">
    <source>
        <dbReference type="ARBA" id="ARBA00022679"/>
    </source>
</evidence>
<dbReference type="CDD" id="cd09155">
    <property type="entry name" value="PLDc_PaCLS_like_1"/>
    <property type="match status" value="1"/>
</dbReference>
<proteinExistence type="predicted"/>
<evidence type="ECO:0000313" key="18">
    <source>
        <dbReference type="EMBL" id="RBW53337.1"/>
    </source>
</evidence>
<dbReference type="RefSeq" id="WP_113824184.1">
    <property type="nucleotide sequence ID" value="NZ_QOCE01000037.1"/>
</dbReference>
<dbReference type="FunFam" id="3.30.870.10:FF:000014">
    <property type="entry name" value="Cardiolipin synthase"/>
    <property type="match status" value="1"/>
</dbReference>